<accession>B3G4H8</accession>
<dbReference type="PANTHER" id="PTHR43404:SF2">
    <property type="entry name" value="LIPOPOLYSACCHARIDE CHOLINEPHOSPHOTRANSFERASE LICD"/>
    <property type="match status" value="1"/>
</dbReference>
<dbReference type="GO" id="GO:0009100">
    <property type="term" value="P:glycoprotein metabolic process"/>
    <property type="evidence" value="ECO:0007669"/>
    <property type="project" value="UniProtKB-ARBA"/>
</dbReference>
<feature type="domain" description="LicD/FKTN/FKRP nucleotidyltransferase" evidence="2">
    <location>
        <begin position="137"/>
        <end position="232"/>
    </location>
</feature>
<evidence type="ECO:0000259" key="2">
    <source>
        <dbReference type="Pfam" id="PF04991"/>
    </source>
</evidence>
<keyword evidence="3" id="KW-0808">Transferase</keyword>
<evidence type="ECO:0000256" key="1">
    <source>
        <dbReference type="SAM" id="Phobius"/>
    </source>
</evidence>
<evidence type="ECO:0000313" key="3">
    <source>
        <dbReference type="EMBL" id="ACD54726.1"/>
    </source>
</evidence>
<dbReference type="PANTHER" id="PTHR43404">
    <property type="entry name" value="LIPOPOLYSACCHARIDE CHOLINEPHOSPHOTRANSFERASE LICD"/>
    <property type="match status" value="1"/>
</dbReference>
<dbReference type="Pfam" id="PF04991">
    <property type="entry name" value="LicD"/>
    <property type="match status" value="1"/>
</dbReference>
<dbReference type="AlphaFoldDB" id="B3G4H8"/>
<keyword evidence="1" id="KW-0812">Transmembrane</keyword>
<dbReference type="EMBL" id="EU643481">
    <property type="protein sequence ID" value="ACD54726.1"/>
    <property type="molecule type" value="Genomic_DNA"/>
</dbReference>
<name>B3G4H8_ADIVA</name>
<dbReference type="GO" id="GO:0016740">
    <property type="term" value="F:transferase activity"/>
    <property type="evidence" value="ECO:0007669"/>
    <property type="project" value="UniProtKB-KW"/>
</dbReference>
<feature type="transmembrane region" description="Helical" evidence="1">
    <location>
        <begin position="12"/>
        <end position="32"/>
    </location>
</feature>
<proteinExistence type="predicted"/>
<protein>
    <submittedName>
        <fullName evidence="3">Lipopolysaccharide choline phosphotransferase-like protein</fullName>
    </submittedName>
</protein>
<organism evidence="3">
    <name type="scientific">Adineta vaga</name>
    <name type="common">Rotifer</name>
    <name type="synonym">Callidina vaga</name>
    <dbReference type="NCBI Taxonomy" id="104782"/>
    <lineage>
        <taxon>Eukaryota</taxon>
        <taxon>Metazoa</taxon>
        <taxon>Spiralia</taxon>
        <taxon>Gnathifera</taxon>
        <taxon>Rotifera</taxon>
        <taxon>Eurotatoria</taxon>
        <taxon>Bdelloidea</taxon>
        <taxon>Adinetida</taxon>
        <taxon>Adinetidae</taxon>
        <taxon>Adineta</taxon>
    </lineage>
</organism>
<sequence length="342" mass="40373">MCDLFGTNCRYLWFTLGFALFFIIMRIGQYIACFSCHSSYFLFTNTLSDNTSSHNTEKPIRVDDISIECIESASHLDGKHDIFRKPKLLAPLINSNESHSLPYHYSRWRSSVLLQRQVTQCEHLQIIRLLTIIDRMCRSYNLTYMMHSGTLLGSWRHHDLIPWDDDADIMVSIKDQSRLLDGLNALNTTSVAYHYYVYSKKPINEFCRVYFKRNTSVSKFPWTFPFVDIFFYATNESHLWLYNRPEQLLVELQYIFPLIMRPFGQLWLPAPKQPLSFLPFDIEINCVGNYWDHRNETFVNITTQKCVDLTDVYPFVHREIHNGSMTEILRINSTIIHTVIYN</sequence>
<dbReference type="InterPro" id="IPR007074">
    <property type="entry name" value="LicD/FKTN/FKRP_NTP_transf"/>
</dbReference>
<keyword evidence="1" id="KW-0472">Membrane</keyword>
<dbReference type="InterPro" id="IPR052942">
    <property type="entry name" value="LPS_cholinephosphotransferase"/>
</dbReference>
<keyword evidence="1" id="KW-1133">Transmembrane helix</keyword>
<reference evidence="3" key="1">
    <citation type="journal article" date="2008" name="Science">
        <title>Massive horizontal gene transfer in bdelloid rotifers.</title>
        <authorList>
            <person name="Gladyshev E.A."/>
            <person name="Meselson M.S."/>
            <person name="Arkhipova I.R."/>
        </authorList>
    </citation>
    <scope>NUCLEOTIDE SEQUENCE</scope>
</reference>